<evidence type="ECO:0000256" key="1">
    <source>
        <dbReference type="SAM" id="Coils"/>
    </source>
</evidence>
<keyword evidence="1" id="KW-0175">Coiled coil</keyword>
<feature type="compositionally biased region" description="Basic and acidic residues" evidence="2">
    <location>
        <begin position="123"/>
        <end position="149"/>
    </location>
</feature>
<dbReference type="Proteomes" id="UP000829291">
    <property type="component" value="Chromosome 2"/>
</dbReference>
<feature type="region of interest" description="Disordered" evidence="2">
    <location>
        <begin position="1"/>
        <end position="25"/>
    </location>
</feature>
<accession>A0A6J0B727</accession>
<feature type="compositionally biased region" description="Basic and acidic residues" evidence="2">
    <location>
        <begin position="164"/>
        <end position="173"/>
    </location>
</feature>
<feature type="compositionally biased region" description="Polar residues" evidence="2">
    <location>
        <begin position="153"/>
        <end position="163"/>
    </location>
</feature>
<organism evidence="4">
    <name type="scientific">Neodiprion lecontei</name>
    <name type="common">Redheaded pine sawfly</name>
    <dbReference type="NCBI Taxonomy" id="441921"/>
    <lineage>
        <taxon>Eukaryota</taxon>
        <taxon>Metazoa</taxon>
        <taxon>Ecdysozoa</taxon>
        <taxon>Arthropoda</taxon>
        <taxon>Hexapoda</taxon>
        <taxon>Insecta</taxon>
        <taxon>Pterygota</taxon>
        <taxon>Neoptera</taxon>
        <taxon>Endopterygota</taxon>
        <taxon>Hymenoptera</taxon>
        <taxon>Tenthredinoidea</taxon>
        <taxon>Diprionidae</taxon>
        <taxon>Diprioninae</taxon>
        <taxon>Neodiprion</taxon>
    </lineage>
</organism>
<dbReference type="InParanoid" id="A0A6J0B727"/>
<feature type="region of interest" description="Disordered" evidence="2">
    <location>
        <begin position="100"/>
        <end position="226"/>
    </location>
</feature>
<dbReference type="GeneID" id="107217706"/>
<feature type="coiled-coil region" evidence="1">
    <location>
        <begin position="293"/>
        <end position="344"/>
    </location>
</feature>
<evidence type="ECO:0000256" key="2">
    <source>
        <dbReference type="SAM" id="MobiDB-lite"/>
    </source>
</evidence>
<evidence type="ECO:0000313" key="3">
    <source>
        <dbReference type="Proteomes" id="UP000829291"/>
    </source>
</evidence>
<feature type="compositionally biased region" description="Polar residues" evidence="2">
    <location>
        <begin position="110"/>
        <end position="122"/>
    </location>
</feature>
<proteinExistence type="predicted"/>
<reference evidence="4" key="1">
    <citation type="submission" date="2025-08" db="UniProtKB">
        <authorList>
            <consortium name="RefSeq"/>
        </authorList>
    </citation>
    <scope>IDENTIFICATION</scope>
    <source>
        <tissue evidence="4">Thorax and Abdomen</tissue>
    </source>
</reference>
<evidence type="ECO:0000313" key="4">
    <source>
        <dbReference type="RefSeq" id="XP_015510825.1"/>
    </source>
</evidence>
<keyword evidence="3" id="KW-1185">Reference proteome</keyword>
<dbReference type="AlphaFoldDB" id="A0A6J0B727"/>
<feature type="compositionally biased region" description="Polar residues" evidence="2">
    <location>
        <begin position="186"/>
        <end position="209"/>
    </location>
</feature>
<sequence>MEKKLTPRRTSSPVRPETSPAVTKNDSFLEDMDLFSHNRNIYISEREDDRFITKRTSSPCTVPFATVIEDGFGQRSSKVSNPVKAPVTSVTKTLKTVRKSGRQEIGSGDGLQQENSQVGTTTRESKVLQENKLKSKDNRVRLRRSEPKAPECQNRTQNELSKSQQDRKSLVKERSRRSGSCKETDCSSNTSEEQRQPSNLSRQSNSQLETSKDHHRRSDGAQKLDGRDIPESVALLSAIKEIISTYTKEEGNKINRVLNELHILSQASLIKNLMFQTDEIRKDLQLGGNMGQLRTLMNENEILKENFALLKLKYEDVQRRLEETERIKEENAALKLKLQELLNRKSS</sequence>
<feature type="compositionally biased region" description="Basic and acidic residues" evidence="2">
    <location>
        <begin position="210"/>
        <end position="226"/>
    </location>
</feature>
<dbReference type="KEGG" id="nlo:107217706"/>
<dbReference type="RefSeq" id="XP_015510825.1">
    <property type="nucleotide sequence ID" value="XM_015655339.2"/>
</dbReference>
<name>A0A6J0B727_NEOLC</name>
<protein>
    <submittedName>
        <fullName evidence="4">Uncharacterized protein LOC107217706</fullName>
    </submittedName>
</protein>
<gene>
    <name evidence="4" type="primary">LOC107217706</name>
</gene>
<dbReference type="OrthoDB" id="7673585at2759"/>